<proteinExistence type="predicted"/>
<evidence type="ECO:0000256" key="1">
    <source>
        <dbReference type="SAM" id="Phobius"/>
    </source>
</evidence>
<reference evidence="2 3" key="1">
    <citation type="submission" date="2018-10" db="EMBL/GenBank/DDBJ databases">
        <title>Sequencing the genomes of 1000 actinobacteria strains.</title>
        <authorList>
            <person name="Klenk H.-P."/>
        </authorList>
    </citation>
    <scope>NUCLEOTIDE SEQUENCE [LARGE SCALE GENOMIC DNA]</scope>
    <source>
        <strain evidence="2 3">DSM 17894</strain>
    </source>
</reference>
<name>A0A495IKE7_9MICO</name>
<keyword evidence="1" id="KW-1133">Transmembrane helix</keyword>
<evidence type="ECO:0000313" key="2">
    <source>
        <dbReference type="EMBL" id="RKR76210.1"/>
    </source>
</evidence>
<comment type="caution">
    <text evidence="2">The sequence shown here is derived from an EMBL/GenBank/DDBJ whole genome shotgun (WGS) entry which is preliminary data.</text>
</comment>
<dbReference type="RefSeq" id="WP_170159795.1">
    <property type="nucleotide sequence ID" value="NZ_RBKS01000001.1"/>
</dbReference>
<sequence length="55" mass="6080">MIVSLLWRLLPGPVWFRLLLMLALAAAAVWALFDIVFPWIASDLLPSPDGSIESS</sequence>
<keyword evidence="3" id="KW-1185">Reference proteome</keyword>
<dbReference type="EMBL" id="RBKS01000001">
    <property type="protein sequence ID" value="RKR76210.1"/>
    <property type="molecule type" value="Genomic_DNA"/>
</dbReference>
<gene>
    <name evidence="2" type="ORF">C8E83_3375</name>
</gene>
<dbReference type="Proteomes" id="UP000280008">
    <property type="component" value="Unassembled WGS sequence"/>
</dbReference>
<organism evidence="2 3">
    <name type="scientific">Frondihabitans australicus</name>
    <dbReference type="NCBI Taxonomy" id="386892"/>
    <lineage>
        <taxon>Bacteria</taxon>
        <taxon>Bacillati</taxon>
        <taxon>Actinomycetota</taxon>
        <taxon>Actinomycetes</taxon>
        <taxon>Micrococcales</taxon>
        <taxon>Microbacteriaceae</taxon>
        <taxon>Frondihabitans</taxon>
    </lineage>
</organism>
<evidence type="ECO:0008006" key="4">
    <source>
        <dbReference type="Google" id="ProtNLM"/>
    </source>
</evidence>
<dbReference type="AlphaFoldDB" id="A0A495IKE7"/>
<keyword evidence="1" id="KW-0472">Membrane</keyword>
<evidence type="ECO:0000313" key="3">
    <source>
        <dbReference type="Proteomes" id="UP000280008"/>
    </source>
</evidence>
<keyword evidence="1" id="KW-0812">Transmembrane</keyword>
<accession>A0A495IKE7</accession>
<protein>
    <recommendedName>
        <fullName evidence="4">DUF4175 domain-containing protein</fullName>
    </recommendedName>
</protein>
<feature type="transmembrane region" description="Helical" evidence="1">
    <location>
        <begin position="14"/>
        <end position="37"/>
    </location>
</feature>